<evidence type="ECO:0000313" key="2">
    <source>
        <dbReference type="Proteomes" id="UP000243975"/>
    </source>
</evidence>
<proteinExistence type="predicted"/>
<accession>A0A118JSD0</accession>
<protein>
    <submittedName>
        <fullName evidence="1">Uncharacterized protein</fullName>
    </submittedName>
</protein>
<dbReference type="AlphaFoldDB" id="A0A118JSD0"/>
<sequence>MEDIRTGTGDRQVVFGKYEIGRLFGPKNVKVYHTRDLVMAEGVVVIVIKTEQVKKEGLMVKSPG</sequence>
<dbReference type="Proteomes" id="UP000243975">
    <property type="component" value="Unassembled WGS sequence"/>
</dbReference>
<dbReference type="STRING" id="59895.A0A118JSD0"/>
<dbReference type="Gramene" id="KVH88974">
    <property type="protein sequence ID" value="KVH88974"/>
    <property type="gene ID" value="Ccrd_024231"/>
</dbReference>
<evidence type="ECO:0000313" key="1">
    <source>
        <dbReference type="EMBL" id="KVH88974.1"/>
    </source>
</evidence>
<reference evidence="1 2" key="1">
    <citation type="journal article" date="2016" name="Sci. Rep.">
        <title>The genome sequence of the outbreeding globe artichoke constructed de novo incorporating a phase-aware low-pass sequencing strategy of F1 progeny.</title>
        <authorList>
            <person name="Scaglione D."/>
            <person name="Reyes-Chin-Wo S."/>
            <person name="Acquadro A."/>
            <person name="Froenicke L."/>
            <person name="Portis E."/>
            <person name="Beitel C."/>
            <person name="Tirone M."/>
            <person name="Mauro R."/>
            <person name="Lo Monaco A."/>
            <person name="Mauromicale G."/>
            <person name="Faccioli P."/>
            <person name="Cattivelli L."/>
            <person name="Rieseberg L."/>
            <person name="Michelmore R."/>
            <person name="Lanteri S."/>
        </authorList>
    </citation>
    <scope>NUCLEOTIDE SEQUENCE [LARGE SCALE GENOMIC DNA]</scope>
    <source>
        <strain evidence="1">2C</strain>
    </source>
</reference>
<dbReference type="EMBL" id="LEKV01005323">
    <property type="protein sequence ID" value="KVH88974.1"/>
    <property type="molecule type" value="Genomic_DNA"/>
</dbReference>
<keyword evidence="2" id="KW-1185">Reference proteome</keyword>
<name>A0A118JSD0_CYNCS</name>
<organism evidence="1 2">
    <name type="scientific">Cynara cardunculus var. scolymus</name>
    <name type="common">Globe artichoke</name>
    <name type="synonym">Cynara scolymus</name>
    <dbReference type="NCBI Taxonomy" id="59895"/>
    <lineage>
        <taxon>Eukaryota</taxon>
        <taxon>Viridiplantae</taxon>
        <taxon>Streptophyta</taxon>
        <taxon>Embryophyta</taxon>
        <taxon>Tracheophyta</taxon>
        <taxon>Spermatophyta</taxon>
        <taxon>Magnoliopsida</taxon>
        <taxon>eudicotyledons</taxon>
        <taxon>Gunneridae</taxon>
        <taxon>Pentapetalae</taxon>
        <taxon>asterids</taxon>
        <taxon>campanulids</taxon>
        <taxon>Asterales</taxon>
        <taxon>Asteraceae</taxon>
        <taxon>Carduoideae</taxon>
        <taxon>Cardueae</taxon>
        <taxon>Carduinae</taxon>
        <taxon>Cynara</taxon>
    </lineage>
</organism>
<gene>
    <name evidence="1" type="ORF">Ccrd_024231</name>
</gene>
<comment type="caution">
    <text evidence="1">The sequence shown here is derived from an EMBL/GenBank/DDBJ whole genome shotgun (WGS) entry which is preliminary data.</text>
</comment>